<name>A0ABS3HQD3_9ENTE</name>
<dbReference type="PANTHER" id="PTHR11265">
    <property type="entry name" value="S-ADENOSYL-METHYLTRANSFERASE MRAW"/>
    <property type="match status" value="1"/>
</dbReference>
<organism evidence="7 8">
    <name type="scientific">Candidatus Vagococcus giribetii</name>
    <dbReference type="NCBI Taxonomy" id="2230876"/>
    <lineage>
        <taxon>Bacteria</taxon>
        <taxon>Bacillati</taxon>
        <taxon>Bacillota</taxon>
        <taxon>Bacilli</taxon>
        <taxon>Lactobacillales</taxon>
        <taxon>Enterococcaceae</taxon>
        <taxon>Vagococcus</taxon>
    </lineage>
</organism>
<feature type="binding site" evidence="6">
    <location>
        <position position="55"/>
    </location>
    <ligand>
        <name>S-adenosyl-L-methionine</name>
        <dbReference type="ChEBI" id="CHEBI:59789"/>
    </ligand>
</feature>
<evidence type="ECO:0000256" key="2">
    <source>
        <dbReference type="ARBA" id="ARBA00022552"/>
    </source>
</evidence>
<comment type="subcellular location">
    <subcellularLocation>
        <location evidence="6">Cytoplasm</location>
    </subcellularLocation>
</comment>
<protein>
    <recommendedName>
        <fullName evidence="6">Ribosomal RNA small subunit methyltransferase H</fullName>
        <ecNumber evidence="6">2.1.1.199</ecNumber>
    </recommendedName>
    <alternativeName>
        <fullName evidence="6">16S rRNA m(4)C1402 methyltransferase</fullName>
    </alternativeName>
    <alternativeName>
        <fullName evidence="6">rRNA (cytosine-N(4)-)-methyltransferase RsmH</fullName>
    </alternativeName>
</protein>
<keyword evidence="6" id="KW-0963">Cytoplasm</keyword>
<evidence type="ECO:0000313" key="7">
    <source>
        <dbReference type="EMBL" id="MBO0475950.1"/>
    </source>
</evidence>
<reference evidence="7 8" key="1">
    <citation type="submission" date="2021-03" db="EMBL/GenBank/DDBJ databases">
        <title>Enterococcal diversity collection.</title>
        <authorList>
            <person name="Gilmore M.S."/>
            <person name="Schwartzman J."/>
            <person name="Van Tyne D."/>
            <person name="Martin M."/>
            <person name="Earl A.M."/>
            <person name="Manson A.L."/>
            <person name="Straub T."/>
            <person name="Salamzade R."/>
            <person name="Saavedra J."/>
            <person name="Lebreton F."/>
            <person name="Prichula J."/>
            <person name="Schaufler K."/>
            <person name="Gaca A."/>
            <person name="Sgardioli B."/>
            <person name="Wagenaar J."/>
            <person name="Strong T."/>
        </authorList>
    </citation>
    <scope>NUCLEOTIDE SEQUENCE [LARGE SCALE GENOMIC DNA]</scope>
    <source>
        <strain evidence="7 8">DIV0080</strain>
    </source>
</reference>
<feature type="binding site" evidence="6">
    <location>
        <position position="84"/>
    </location>
    <ligand>
        <name>S-adenosyl-L-methionine</name>
        <dbReference type="ChEBI" id="CHEBI:59789"/>
    </ligand>
</feature>
<sequence length="321" mass="36440">MSETFEHVTVLLKETVDGLNIKPNGVYVDCTLGGAGHSQYLLSQLSKEGHLYAFDQDETAIKHAKIRLKDELEQGKVTFIQANFRHLQEKLAEEGVTTIDGILYDLGVSSPQLDEGERGFSYHQDATLDMRMDQSASLSAYEVINDYSYEQLVKIFFRYGEEKFSKQIARLIEKKRIEKKIETTGELVEIIKEAIPAPARRKGGHPAKRIFQAVRIEVNSELEVIGESLEQAIDLLDDEGRISVITFHSLEDKIVKNIFKEYSQPKDLPPGLPMVPVEYQPTLKLVNRKPILASTEELEDNNRSRSAKLRVAEKIIPERRA</sequence>
<dbReference type="NCBIfam" id="TIGR00006">
    <property type="entry name" value="16S rRNA (cytosine(1402)-N(4))-methyltransferase RsmH"/>
    <property type="match status" value="1"/>
</dbReference>
<dbReference type="Gene3D" id="3.40.50.150">
    <property type="entry name" value="Vaccinia Virus protein VP39"/>
    <property type="match status" value="1"/>
</dbReference>
<keyword evidence="5 6" id="KW-0949">S-adenosyl-L-methionine</keyword>
<dbReference type="PANTHER" id="PTHR11265:SF0">
    <property type="entry name" value="12S RRNA N4-METHYLCYTIDINE METHYLTRANSFERASE"/>
    <property type="match status" value="1"/>
</dbReference>
<keyword evidence="4 6" id="KW-0808">Transferase</keyword>
<evidence type="ECO:0000256" key="6">
    <source>
        <dbReference type="HAMAP-Rule" id="MF_01007"/>
    </source>
</evidence>
<evidence type="ECO:0000256" key="3">
    <source>
        <dbReference type="ARBA" id="ARBA00022603"/>
    </source>
</evidence>
<dbReference type="InterPro" id="IPR002903">
    <property type="entry name" value="RsmH"/>
</dbReference>
<comment type="similarity">
    <text evidence="1 6">Belongs to the methyltransferase superfamily. RsmH family.</text>
</comment>
<comment type="caution">
    <text evidence="7">The sequence shown here is derived from an EMBL/GenBank/DDBJ whole genome shotgun (WGS) entry which is preliminary data.</text>
</comment>
<dbReference type="EC" id="2.1.1.199" evidence="6"/>
<keyword evidence="3 6" id="KW-0489">Methyltransferase</keyword>
<gene>
    <name evidence="6 7" type="primary">rsmH</name>
    <name evidence="7" type="ORF">DOK76_02635</name>
</gene>
<dbReference type="SUPFAM" id="SSF81799">
    <property type="entry name" value="Putative methyltransferase TM0872, insert domain"/>
    <property type="match status" value="1"/>
</dbReference>
<accession>A0ABS3HQD3</accession>
<evidence type="ECO:0000256" key="4">
    <source>
        <dbReference type="ARBA" id="ARBA00022679"/>
    </source>
</evidence>
<dbReference type="Gene3D" id="1.10.150.170">
    <property type="entry name" value="Putative methyltransferase TM0872, insert domain"/>
    <property type="match status" value="1"/>
</dbReference>
<evidence type="ECO:0000313" key="8">
    <source>
        <dbReference type="Proteomes" id="UP000664857"/>
    </source>
</evidence>
<keyword evidence="2 6" id="KW-0698">rRNA processing</keyword>
<feature type="binding site" evidence="6">
    <location>
        <position position="112"/>
    </location>
    <ligand>
        <name>S-adenosyl-L-methionine</name>
        <dbReference type="ChEBI" id="CHEBI:59789"/>
    </ligand>
</feature>
<evidence type="ECO:0000256" key="1">
    <source>
        <dbReference type="ARBA" id="ARBA00010396"/>
    </source>
</evidence>
<evidence type="ECO:0000256" key="5">
    <source>
        <dbReference type="ARBA" id="ARBA00022691"/>
    </source>
</evidence>
<dbReference type="EMBL" id="JAFLVX010000008">
    <property type="protein sequence ID" value="MBO0475950.1"/>
    <property type="molecule type" value="Genomic_DNA"/>
</dbReference>
<dbReference type="PIRSF" id="PIRSF004486">
    <property type="entry name" value="MraW"/>
    <property type="match status" value="1"/>
</dbReference>
<feature type="binding site" evidence="6">
    <location>
        <begin position="35"/>
        <end position="37"/>
    </location>
    <ligand>
        <name>S-adenosyl-L-methionine</name>
        <dbReference type="ChEBI" id="CHEBI:59789"/>
    </ligand>
</feature>
<feature type="binding site" evidence="6">
    <location>
        <position position="105"/>
    </location>
    <ligand>
        <name>S-adenosyl-L-methionine</name>
        <dbReference type="ChEBI" id="CHEBI:59789"/>
    </ligand>
</feature>
<keyword evidence="8" id="KW-1185">Reference proteome</keyword>
<dbReference type="Pfam" id="PF01795">
    <property type="entry name" value="Methyltransf_5"/>
    <property type="match status" value="1"/>
</dbReference>
<dbReference type="SUPFAM" id="SSF53335">
    <property type="entry name" value="S-adenosyl-L-methionine-dependent methyltransferases"/>
    <property type="match status" value="1"/>
</dbReference>
<dbReference type="Proteomes" id="UP000664857">
    <property type="component" value="Unassembled WGS sequence"/>
</dbReference>
<comment type="catalytic activity">
    <reaction evidence="6">
        <text>cytidine(1402) in 16S rRNA + S-adenosyl-L-methionine = N(4)-methylcytidine(1402) in 16S rRNA + S-adenosyl-L-homocysteine + H(+)</text>
        <dbReference type="Rhea" id="RHEA:42928"/>
        <dbReference type="Rhea" id="RHEA-COMP:10286"/>
        <dbReference type="Rhea" id="RHEA-COMP:10287"/>
        <dbReference type="ChEBI" id="CHEBI:15378"/>
        <dbReference type="ChEBI" id="CHEBI:57856"/>
        <dbReference type="ChEBI" id="CHEBI:59789"/>
        <dbReference type="ChEBI" id="CHEBI:74506"/>
        <dbReference type="ChEBI" id="CHEBI:82748"/>
        <dbReference type="EC" id="2.1.1.199"/>
    </reaction>
</comment>
<dbReference type="InterPro" id="IPR029063">
    <property type="entry name" value="SAM-dependent_MTases_sf"/>
</dbReference>
<proteinExistence type="inferred from homology"/>
<dbReference type="InterPro" id="IPR023397">
    <property type="entry name" value="SAM-dep_MeTrfase_MraW_recog"/>
</dbReference>
<dbReference type="RefSeq" id="WP_206964780.1">
    <property type="nucleotide sequence ID" value="NZ_JAFLVX010000008.1"/>
</dbReference>
<dbReference type="HAMAP" id="MF_01007">
    <property type="entry name" value="16SrRNA_methyltr_H"/>
    <property type="match status" value="1"/>
</dbReference>
<comment type="function">
    <text evidence="6">Specifically methylates the N4 position of cytidine in position 1402 (C1402) of 16S rRNA.</text>
</comment>